<dbReference type="Proteomes" id="UP000254425">
    <property type="component" value="Chromosome"/>
</dbReference>
<dbReference type="Pfam" id="PF19870">
    <property type="entry name" value="DUF6343"/>
    <property type="match status" value="1"/>
</dbReference>
<evidence type="ECO:0000256" key="1">
    <source>
        <dbReference type="SAM" id="MobiDB-lite"/>
    </source>
</evidence>
<reference evidence="3 4" key="1">
    <citation type="submission" date="2018-07" db="EMBL/GenBank/DDBJ databases">
        <title>Draft genome of the type strain Streptomyces armeniacus ATCC 15676.</title>
        <authorList>
            <person name="Labana P."/>
            <person name="Gosse J.T."/>
            <person name="Boddy C.N."/>
        </authorList>
    </citation>
    <scope>NUCLEOTIDE SEQUENCE [LARGE SCALE GENOMIC DNA]</scope>
    <source>
        <strain evidence="3 4">ATCC 15676</strain>
    </source>
</reference>
<dbReference type="AlphaFoldDB" id="A0A345XXE5"/>
<keyword evidence="2" id="KW-0812">Transmembrane</keyword>
<dbReference type="KEGG" id="sarm:DVA86_30730"/>
<organism evidence="3 4">
    <name type="scientific">Streptomyces armeniacus</name>
    <dbReference type="NCBI Taxonomy" id="83291"/>
    <lineage>
        <taxon>Bacteria</taxon>
        <taxon>Bacillati</taxon>
        <taxon>Actinomycetota</taxon>
        <taxon>Actinomycetes</taxon>
        <taxon>Kitasatosporales</taxon>
        <taxon>Streptomycetaceae</taxon>
        <taxon>Streptomyces</taxon>
    </lineage>
</organism>
<accession>A0A345XXE5</accession>
<feature type="compositionally biased region" description="Basic and acidic residues" evidence="1">
    <location>
        <begin position="1"/>
        <end position="12"/>
    </location>
</feature>
<feature type="region of interest" description="Disordered" evidence="1">
    <location>
        <begin position="1"/>
        <end position="34"/>
    </location>
</feature>
<keyword evidence="4" id="KW-1185">Reference proteome</keyword>
<feature type="transmembrane region" description="Helical" evidence="2">
    <location>
        <begin position="52"/>
        <end position="73"/>
    </location>
</feature>
<evidence type="ECO:0000313" key="3">
    <source>
        <dbReference type="EMBL" id="AXK36311.1"/>
    </source>
</evidence>
<proteinExistence type="predicted"/>
<sequence length="118" mass="13412">MPDRNRIRGPERRRVRRPAGPVPRSRSGVVGRRWERTGTEPVTARSDLRLRLLLSSLFLPVFLAGTGLFWWWMTQTGPGEAPSTGSLRTLTLICAALSLFALTDLAVVLRRRHRERSH</sequence>
<protein>
    <submittedName>
        <fullName evidence="3">Uncharacterized protein</fullName>
    </submittedName>
</protein>
<evidence type="ECO:0000256" key="2">
    <source>
        <dbReference type="SAM" id="Phobius"/>
    </source>
</evidence>
<feature type="compositionally biased region" description="Low complexity" evidence="1">
    <location>
        <begin position="18"/>
        <end position="31"/>
    </location>
</feature>
<gene>
    <name evidence="3" type="ORF">DVA86_30730</name>
</gene>
<keyword evidence="2" id="KW-0472">Membrane</keyword>
<keyword evidence="2" id="KW-1133">Transmembrane helix</keyword>
<name>A0A345XXE5_9ACTN</name>
<dbReference type="EMBL" id="CP031320">
    <property type="protein sequence ID" value="AXK36311.1"/>
    <property type="molecule type" value="Genomic_DNA"/>
</dbReference>
<evidence type="ECO:0000313" key="4">
    <source>
        <dbReference type="Proteomes" id="UP000254425"/>
    </source>
</evidence>
<feature type="transmembrane region" description="Helical" evidence="2">
    <location>
        <begin position="85"/>
        <end position="109"/>
    </location>
</feature>
<dbReference type="InterPro" id="IPR045924">
    <property type="entry name" value="DUF6343"/>
</dbReference>